<dbReference type="RefSeq" id="WP_085278726.1">
    <property type="nucleotide sequence ID" value="NZ_FXAE01000011.1"/>
</dbReference>
<evidence type="ECO:0000313" key="1">
    <source>
        <dbReference type="EMBL" id="SMF14959.1"/>
    </source>
</evidence>
<evidence type="ECO:0000313" key="2">
    <source>
        <dbReference type="Proteomes" id="UP000192939"/>
    </source>
</evidence>
<proteinExistence type="predicted"/>
<dbReference type="EMBL" id="FXAE01000011">
    <property type="protein sequence ID" value="SMF14959.1"/>
    <property type="molecule type" value="Genomic_DNA"/>
</dbReference>
<evidence type="ECO:0008006" key="3">
    <source>
        <dbReference type="Google" id="ProtNLM"/>
    </source>
</evidence>
<organism evidence="1 2">
    <name type="scientific">Paenibacillus barengoltzii J12</name>
    <dbReference type="NCBI Taxonomy" id="935846"/>
    <lineage>
        <taxon>Bacteria</taxon>
        <taxon>Bacillati</taxon>
        <taxon>Bacillota</taxon>
        <taxon>Bacilli</taxon>
        <taxon>Bacillales</taxon>
        <taxon>Paenibacillaceae</taxon>
        <taxon>Paenibacillus</taxon>
    </lineage>
</organism>
<reference evidence="1 2" key="1">
    <citation type="submission" date="2017-04" db="EMBL/GenBank/DDBJ databases">
        <authorList>
            <person name="Varghese N."/>
            <person name="Submissions S."/>
        </authorList>
    </citation>
    <scope>NUCLEOTIDE SEQUENCE [LARGE SCALE GENOMIC DNA]</scope>
    <source>
        <strain evidence="1 2">J12</strain>
    </source>
</reference>
<gene>
    <name evidence="1" type="ORF">SAMN02744124_01549</name>
</gene>
<protein>
    <recommendedName>
        <fullName evidence="3">Polymerase nucleotidyl transferase domain-containing protein</fullName>
    </recommendedName>
</protein>
<sequence>MKVEEARKTAAKWVTQHASREAGFLGAYFSGSTVGLPGEADLPESSDIDLIVVTQTTEPPPKLGKFRYEQALLEVTYLPWSQLASADKVLSDYHLAGSFRTDTIIADPTGRLRRLQTEVAPRFAEKPWVLLRCKHAHDRIERGLRNLDPKAPLQNQVLGWLFPTGVTTHVLLTAALRNPTIRLRYLRAREVLEAYGHREVYAELLQLLGCTRLTARRMETHLKALERTFDTAAARAATPFPFSSDITPVARSVAIDGSRELISRGRHQEAVFWITATFARCHQMLAADAPEEGERLAPDFHALLSDLGVGTPEALFQRADKVLRYLPRLMTVAHSIVDANPDIQPGSAYL</sequence>
<accession>A0ABY1LVS0</accession>
<dbReference type="Proteomes" id="UP000192939">
    <property type="component" value="Unassembled WGS sequence"/>
</dbReference>
<name>A0ABY1LVS0_9BACL</name>
<keyword evidence="2" id="KW-1185">Reference proteome</keyword>
<comment type="caution">
    <text evidence="1">The sequence shown here is derived from an EMBL/GenBank/DDBJ whole genome shotgun (WGS) entry which is preliminary data.</text>
</comment>